<protein>
    <submittedName>
        <fullName evidence="2">Uncharacterized protein</fullName>
    </submittedName>
</protein>
<accession>A0A9W9Q8T8</accession>
<name>A0A9W9Q8T8_PENBR</name>
<reference evidence="2" key="1">
    <citation type="submission" date="2022-12" db="EMBL/GenBank/DDBJ databases">
        <authorList>
            <person name="Petersen C."/>
        </authorList>
    </citation>
    <scope>NUCLEOTIDE SEQUENCE</scope>
    <source>
        <strain evidence="2">IBT 35673</strain>
    </source>
</reference>
<comment type="caution">
    <text evidence="2">The sequence shown here is derived from an EMBL/GenBank/DDBJ whole genome shotgun (WGS) entry which is preliminary data.</text>
</comment>
<feature type="region of interest" description="Disordered" evidence="1">
    <location>
        <begin position="258"/>
        <end position="287"/>
    </location>
</feature>
<feature type="region of interest" description="Disordered" evidence="1">
    <location>
        <begin position="359"/>
        <end position="378"/>
    </location>
</feature>
<dbReference type="EMBL" id="JAPZBQ010000005">
    <property type="protein sequence ID" value="KAJ5329322.1"/>
    <property type="molecule type" value="Genomic_DNA"/>
</dbReference>
<feature type="compositionally biased region" description="Basic and acidic residues" evidence="1">
    <location>
        <begin position="258"/>
        <end position="267"/>
    </location>
</feature>
<evidence type="ECO:0000256" key="1">
    <source>
        <dbReference type="SAM" id="MobiDB-lite"/>
    </source>
</evidence>
<feature type="compositionally biased region" description="Polar residues" evidence="1">
    <location>
        <begin position="367"/>
        <end position="378"/>
    </location>
</feature>
<dbReference type="Proteomes" id="UP001147695">
    <property type="component" value="Unassembled WGS sequence"/>
</dbReference>
<sequence length="431" mass="48527">MSGRDRFESDNGPFFPILEGRSNWKEWNQHLEAVLGAQHSNLLEVITGVEKRPEDIVAAAAAIETMIKAKLPISKEPQTLSPGDLLEDTPDFEKLPPSAVSSPMSVARGKKHQTIWEAKNKMALGYLTSTIHDRMSHHIVKGRTAHEVYESLREVCEDSSLLSPCVKSIRWTSYKYQPGESFSNFLNKWRYYLAEVRACYPSDQQVPPILCYHIFIGAVSNNPACVPWLNTLSLDRKTFQEHDLIALYTEFLTAESHRTGRDIDRPGRPSSSGTSNMPPFYTDRGGLHESKYSRKEEEPWCAIHKRRGHTTKECWSNPRNPLSRKSNVSSGQSGPQVGSQIKPQPLRPAVSNNEKHFHAYLSDDGSDTSPTTEPRQPQLTPLEQRAVNMRGGWTRFMEGFGLKTNSSKDIYEGQQIATALVSRGISEESDD</sequence>
<feature type="region of interest" description="Disordered" evidence="1">
    <location>
        <begin position="311"/>
        <end position="349"/>
    </location>
</feature>
<reference evidence="2" key="2">
    <citation type="journal article" date="2023" name="IMA Fungus">
        <title>Comparative genomic study of the Penicillium genus elucidates a diverse pangenome and 15 lateral gene transfer events.</title>
        <authorList>
            <person name="Petersen C."/>
            <person name="Sorensen T."/>
            <person name="Nielsen M.R."/>
            <person name="Sondergaard T.E."/>
            <person name="Sorensen J.L."/>
            <person name="Fitzpatrick D.A."/>
            <person name="Frisvad J.C."/>
            <person name="Nielsen K.L."/>
        </authorList>
    </citation>
    <scope>NUCLEOTIDE SEQUENCE</scope>
    <source>
        <strain evidence="2">IBT 35673</strain>
    </source>
</reference>
<feature type="compositionally biased region" description="Low complexity" evidence="1">
    <location>
        <begin position="326"/>
        <end position="340"/>
    </location>
</feature>
<evidence type="ECO:0000313" key="2">
    <source>
        <dbReference type="EMBL" id="KAJ5329322.1"/>
    </source>
</evidence>
<organism evidence="2 3">
    <name type="scientific">Penicillium brevicompactum</name>
    <dbReference type="NCBI Taxonomy" id="5074"/>
    <lineage>
        <taxon>Eukaryota</taxon>
        <taxon>Fungi</taxon>
        <taxon>Dikarya</taxon>
        <taxon>Ascomycota</taxon>
        <taxon>Pezizomycotina</taxon>
        <taxon>Eurotiomycetes</taxon>
        <taxon>Eurotiomycetidae</taxon>
        <taxon>Eurotiales</taxon>
        <taxon>Aspergillaceae</taxon>
        <taxon>Penicillium</taxon>
    </lineage>
</organism>
<evidence type="ECO:0000313" key="3">
    <source>
        <dbReference type="Proteomes" id="UP001147695"/>
    </source>
</evidence>
<gene>
    <name evidence="2" type="ORF">N7452_009712</name>
</gene>
<feature type="compositionally biased region" description="Polar residues" evidence="1">
    <location>
        <begin position="313"/>
        <end position="325"/>
    </location>
</feature>
<dbReference type="AlphaFoldDB" id="A0A9W9Q8T8"/>
<proteinExistence type="predicted"/>